<evidence type="ECO:0000313" key="6">
    <source>
        <dbReference type="EMBL" id="KUF82713.1"/>
    </source>
</evidence>
<dbReference type="Proteomes" id="UP000052943">
    <property type="component" value="Unassembled WGS sequence"/>
</dbReference>
<evidence type="ECO:0000256" key="3">
    <source>
        <dbReference type="ARBA" id="ARBA00022525"/>
    </source>
</evidence>
<accession>A0A0W8CF62</accession>
<comment type="domain">
    <text evidence="5">The RxLR-dEER motif acts to carry the protein into the host cell cytoplasm through binding to cell surface phosphatidylinositol-3-phosphate.</text>
</comment>
<evidence type="ECO:0000256" key="4">
    <source>
        <dbReference type="ARBA" id="ARBA00022729"/>
    </source>
</evidence>
<gene>
    <name evidence="6" type="ORF">AM587_10005276</name>
</gene>
<evidence type="ECO:0000256" key="1">
    <source>
        <dbReference type="ARBA" id="ARBA00004613"/>
    </source>
</evidence>
<keyword evidence="4 5" id="KW-0732">Signal</keyword>
<proteinExistence type="inferred from homology"/>
<reference evidence="6 7" key="1">
    <citation type="submission" date="2015-11" db="EMBL/GenBank/DDBJ databases">
        <title>Genomes and virulence difference between two physiological races of Phytophthora nicotianae.</title>
        <authorList>
            <person name="Liu H."/>
            <person name="Ma X."/>
            <person name="Yu H."/>
            <person name="Fang D."/>
            <person name="Li Y."/>
            <person name="Wang X."/>
            <person name="Wang W."/>
            <person name="Dong Y."/>
            <person name="Xiao B."/>
        </authorList>
    </citation>
    <scope>NUCLEOTIDE SEQUENCE [LARGE SCALE GENOMIC DNA]</scope>
    <source>
        <strain evidence="7">race 0</strain>
    </source>
</reference>
<protein>
    <recommendedName>
        <fullName evidence="5">RxLR effector protein</fullName>
    </recommendedName>
</protein>
<dbReference type="EMBL" id="LNFO01003547">
    <property type="protein sequence ID" value="KUF82713.1"/>
    <property type="molecule type" value="Genomic_DNA"/>
</dbReference>
<feature type="chain" id="PRO_5045000610" description="RxLR effector protein" evidence="5">
    <location>
        <begin position="21"/>
        <end position="224"/>
    </location>
</feature>
<dbReference type="InterPro" id="IPR031825">
    <property type="entry name" value="RXLR"/>
</dbReference>
<feature type="signal peptide" evidence="5">
    <location>
        <begin position="1"/>
        <end position="20"/>
    </location>
</feature>
<comment type="caution">
    <text evidence="6">The sequence shown here is derived from an EMBL/GenBank/DDBJ whole genome shotgun (WGS) entry which is preliminary data.</text>
</comment>
<dbReference type="Pfam" id="PF16810">
    <property type="entry name" value="RXLR"/>
    <property type="match status" value="1"/>
</dbReference>
<dbReference type="AlphaFoldDB" id="A0A0W8CF62"/>
<evidence type="ECO:0000256" key="2">
    <source>
        <dbReference type="ARBA" id="ARBA00010400"/>
    </source>
</evidence>
<keyword evidence="3 5" id="KW-0964">Secreted</keyword>
<comment type="function">
    <text evidence="5">Effector that suppresses plant defense responses during pathogen infection.</text>
</comment>
<organism evidence="6 7">
    <name type="scientific">Phytophthora nicotianae</name>
    <name type="common">Potato buckeye rot agent</name>
    <name type="synonym">Phytophthora parasitica</name>
    <dbReference type="NCBI Taxonomy" id="4792"/>
    <lineage>
        <taxon>Eukaryota</taxon>
        <taxon>Sar</taxon>
        <taxon>Stramenopiles</taxon>
        <taxon>Oomycota</taxon>
        <taxon>Peronosporomycetes</taxon>
        <taxon>Peronosporales</taxon>
        <taxon>Peronosporaceae</taxon>
        <taxon>Phytophthora</taxon>
    </lineage>
</organism>
<name>A0A0W8CF62_PHYNI</name>
<comment type="subcellular location">
    <subcellularLocation>
        <location evidence="1 5">Secreted</location>
    </subcellularLocation>
</comment>
<evidence type="ECO:0000313" key="7">
    <source>
        <dbReference type="Proteomes" id="UP000052943"/>
    </source>
</evidence>
<comment type="similarity">
    <text evidence="2 5">Belongs to the RxLR effector family.</text>
</comment>
<evidence type="ECO:0000256" key="5">
    <source>
        <dbReference type="RuleBase" id="RU367124"/>
    </source>
</evidence>
<sequence length="224" mass="25309">MRLCFVTLLAAAAFLATSDGTAPASTAVFIYPAVTPVHQSAMTTNRLLRASDEAQKYDEERGIVLTGFQNRIESGTDKIEQHLKHISWLAQGRSAGGAFKSYKLDKTNALFTSDDIVKWSKYVRAKVGKENEGKTMIDTLLDHYDNFALAQMIESAKISTNLDIKRLAPKLQEAQFTKWKQHHVEPGKIKQRLEALDSSGWWSTLNKGLVEEYTRFWMRPAQKK</sequence>